<reference evidence="1 2" key="1">
    <citation type="journal article" date="2021" name="Sci. Rep.">
        <title>Genetic and phenotypic analysis of the pathogenic potential of two novel Chlamydia gallinacea strains compared to Chlamydia psittaci.</title>
        <authorList>
            <person name="Heijne M."/>
            <person name="Jelocnik M."/>
            <person name="Umanets A."/>
            <person name="Brouwer M.S.M."/>
            <person name="Dinkla A."/>
            <person name="Harders F."/>
            <person name="van Keulen L.J.M."/>
            <person name="Roest H.J."/>
            <person name="Schaafsma F."/>
            <person name="Velkers F.C."/>
            <person name="van der Goot J.A."/>
            <person name="Pannekoek Y."/>
            <person name="Koets A.P."/>
        </authorList>
    </citation>
    <scope>NUCLEOTIDE SEQUENCE [LARGE SCALE GENOMIC DNA]</scope>
    <source>
        <strain evidence="1 2">NL_F725</strain>
    </source>
</reference>
<organism evidence="1 2">
    <name type="scientific">Chlamydia gallinacea</name>
    <dbReference type="NCBI Taxonomy" id="1457153"/>
    <lineage>
        <taxon>Bacteria</taxon>
        <taxon>Pseudomonadati</taxon>
        <taxon>Chlamydiota</taxon>
        <taxon>Chlamydiia</taxon>
        <taxon>Chlamydiales</taxon>
        <taxon>Chlamydiaceae</taxon>
        <taxon>Chlamydia/Chlamydophila group</taxon>
        <taxon>Chlamydia</taxon>
    </lineage>
</organism>
<protein>
    <submittedName>
        <fullName evidence="1">Uncharacterized protein</fullName>
    </submittedName>
</protein>
<accession>A0ABS7IVJ5</accession>
<keyword evidence="2" id="KW-1185">Reference proteome</keyword>
<sequence length="249" mass="28189">MKRQEKMHPLPMLFQLFLIMFLSLPFGLKAQEISSFKKNIFLAHPGDYAVLSKGSQKIFLLVKSISPDAVWLEITEFPHLSPSERTLVKDTPWKTLIHTLKAHKKISLIYLSHQDTRVFSFNSKTHSWIPSNQNDLNPFLSTLLHLSLRNAPTHLIKTQGKDQTPWSPKVSLNGMPSVKIPTQAKHTFWPPDTSALSGRSILMYFTVPDISVFPIWISIDTPKGEVIVRAIDVGHDATSPLTYSLPTIK</sequence>
<dbReference type="Proteomes" id="UP000781104">
    <property type="component" value="Unassembled WGS sequence"/>
</dbReference>
<dbReference type="InterPro" id="IPR056408">
    <property type="entry name" value="CT021-like"/>
</dbReference>
<name>A0ABS7IVJ5_9CHLA</name>
<dbReference type="RefSeq" id="WP_034734817.1">
    <property type="nucleotide sequence ID" value="NZ_CAMPFW010000001.1"/>
</dbReference>
<dbReference type="Pfam" id="PF24683">
    <property type="entry name" value="CT021"/>
    <property type="match status" value="1"/>
</dbReference>
<evidence type="ECO:0000313" key="2">
    <source>
        <dbReference type="Proteomes" id="UP000781104"/>
    </source>
</evidence>
<proteinExistence type="predicted"/>
<comment type="caution">
    <text evidence="1">The sequence shown here is derived from an EMBL/GenBank/DDBJ whole genome shotgun (WGS) entry which is preliminary data.</text>
</comment>
<gene>
    <name evidence="1" type="ORF">JG731_02930</name>
</gene>
<evidence type="ECO:0000313" key="1">
    <source>
        <dbReference type="EMBL" id="MBX6680304.1"/>
    </source>
</evidence>
<dbReference type="EMBL" id="JAEMHH010000014">
    <property type="protein sequence ID" value="MBX6680304.1"/>
    <property type="molecule type" value="Genomic_DNA"/>
</dbReference>